<evidence type="ECO:0000256" key="1">
    <source>
        <dbReference type="SAM" id="Phobius"/>
    </source>
</evidence>
<evidence type="ECO:0000313" key="4">
    <source>
        <dbReference type="Proteomes" id="UP000095743"/>
    </source>
</evidence>
<protein>
    <recommendedName>
        <fullName evidence="2">DUF112 domain-containing protein</fullName>
    </recommendedName>
</protein>
<feature type="transmembrane region" description="Helical" evidence="1">
    <location>
        <begin position="196"/>
        <end position="220"/>
    </location>
</feature>
<feature type="transmembrane region" description="Helical" evidence="1">
    <location>
        <begin position="163"/>
        <end position="184"/>
    </location>
</feature>
<dbReference type="RefSeq" id="WP_069975549.1">
    <property type="nucleotide sequence ID" value="NZ_CP017269.1"/>
</dbReference>
<feature type="transmembrane region" description="Helical" evidence="1">
    <location>
        <begin position="14"/>
        <end position="44"/>
    </location>
</feature>
<keyword evidence="1" id="KW-0472">Membrane</keyword>
<gene>
    <name evidence="3" type="ORF">Gferi_08665</name>
</gene>
<dbReference type="AlphaFoldDB" id="A0A1D8GFH9"/>
<feature type="transmembrane region" description="Helical" evidence="1">
    <location>
        <begin position="56"/>
        <end position="78"/>
    </location>
</feature>
<feature type="transmembrane region" description="Helical" evidence="1">
    <location>
        <begin position="358"/>
        <end position="381"/>
    </location>
</feature>
<dbReference type="Pfam" id="PF01970">
    <property type="entry name" value="TctA"/>
    <property type="match status" value="1"/>
</dbReference>
<dbReference type="Proteomes" id="UP000095743">
    <property type="component" value="Chromosome"/>
</dbReference>
<dbReference type="EMBL" id="CP017269">
    <property type="protein sequence ID" value="AOT69642.1"/>
    <property type="molecule type" value="Genomic_DNA"/>
</dbReference>
<name>A0A1D8GFH9_9FIRM</name>
<evidence type="ECO:0000259" key="2">
    <source>
        <dbReference type="Pfam" id="PF01970"/>
    </source>
</evidence>
<feature type="transmembrane region" description="Helical" evidence="1">
    <location>
        <begin position="468"/>
        <end position="490"/>
    </location>
</feature>
<organism evidence="3 4">
    <name type="scientific">Geosporobacter ferrireducens</name>
    <dbReference type="NCBI Taxonomy" id="1424294"/>
    <lineage>
        <taxon>Bacteria</taxon>
        <taxon>Bacillati</taxon>
        <taxon>Bacillota</taxon>
        <taxon>Clostridia</taxon>
        <taxon>Peptostreptococcales</taxon>
        <taxon>Thermotaleaceae</taxon>
        <taxon>Geosporobacter</taxon>
    </lineage>
</organism>
<sequence length="507" mass="53993">MEWITGLMDILQPMVIFCTFIGVIVGTIVGSLPGLSATMAIAILTPLTFWFSPAEGFAMLIGLWNAAIFAGGISAILINTPGTPASIASTFDGYSLYKKGQGGLALGINVIYSVFGGVISTIVLILFSFPLAKFAIKFGPSEYFALALFGLSMMIAVSENSVIKGLIVGFCGLLLSTIGIDPILATKRFTMGSTSLVAGISFLPIMIGMFGIGEVLSQIFERNWELEKREETEKRKNLQLGRVIPTKGEALQLAKPTLIASIVASVVGAVPAAGGDIASIICWGQAKKTSKHPEEYGNGSIEGLAVSCAANNGVIGGALTTMLTLGIPGDTVSAILIGSLMMYGMQPGPKMFTENKPFVINIMLLMLLAYLIIFVFGLLTAKLSARVLNVRKETVWVSVMILCVVGSYALNNSFFDVMIMVAAGFLGFVFKRGGYAPGPFILGLLLGGMLESNMRRALVMSQGSYSIFFTRPVTFILIIFTGISLFYPAIKAAVVRYRNSTVKSVVK</sequence>
<keyword evidence="1" id="KW-1133">Transmembrane helix</keyword>
<feature type="transmembrane region" description="Helical" evidence="1">
    <location>
        <begin position="417"/>
        <end position="447"/>
    </location>
</feature>
<feature type="transmembrane region" description="Helical" evidence="1">
    <location>
        <begin position="325"/>
        <end position="346"/>
    </location>
</feature>
<reference evidence="3 4" key="1">
    <citation type="submission" date="2016-09" db="EMBL/GenBank/DDBJ databases">
        <title>Genomic analysis reveals versatility of anaerobic energy metabolism of Geosporobacter ferrireducens IRF9 of phylum Firmicutes.</title>
        <authorList>
            <person name="Kim S.-J."/>
        </authorList>
    </citation>
    <scope>NUCLEOTIDE SEQUENCE [LARGE SCALE GENOMIC DNA]</scope>
    <source>
        <strain evidence="3 4">IRF9</strain>
    </source>
</reference>
<dbReference type="PANTHER" id="PTHR35342">
    <property type="entry name" value="TRICARBOXYLIC TRANSPORT PROTEIN"/>
    <property type="match status" value="1"/>
</dbReference>
<feature type="domain" description="DUF112" evidence="2">
    <location>
        <begin position="16"/>
        <end position="442"/>
    </location>
</feature>
<keyword evidence="1" id="KW-0812">Transmembrane</keyword>
<accession>A0A1D8GFH9</accession>
<feature type="transmembrane region" description="Helical" evidence="1">
    <location>
        <begin position="393"/>
        <end position="411"/>
    </location>
</feature>
<dbReference type="InterPro" id="IPR002823">
    <property type="entry name" value="DUF112_TM"/>
</dbReference>
<feature type="transmembrane region" description="Helical" evidence="1">
    <location>
        <begin position="258"/>
        <end position="283"/>
    </location>
</feature>
<dbReference type="KEGG" id="gfe:Gferi_08665"/>
<evidence type="ECO:0000313" key="3">
    <source>
        <dbReference type="EMBL" id="AOT69642.1"/>
    </source>
</evidence>
<proteinExistence type="predicted"/>
<dbReference type="PANTHER" id="PTHR35342:SF5">
    <property type="entry name" value="TRICARBOXYLIC TRANSPORT PROTEIN"/>
    <property type="match status" value="1"/>
</dbReference>
<dbReference type="STRING" id="1424294.Gferi_08665"/>
<feature type="transmembrane region" description="Helical" evidence="1">
    <location>
        <begin position="141"/>
        <end position="157"/>
    </location>
</feature>
<feature type="transmembrane region" description="Helical" evidence="1">
    <location>
        <begin position="104"/>
        <end position="129"/>
    </location>
</feature>
<keyword evidence="4" id="KW-1185">Reference proteome</keyword>